<dbReference type="InterPro" id="IPR001173">
    <property type="entry name" value="Glyco_trans_2-like"/>
</dbReference>
<dbReference type="PANTHER" id="PTHR43685:SF2">
    <property type="entry name" value="GLYCOSYLTRANSFERASE 2-LIKE DOMAIN-CONTAINING PROTEIN"/>
    <property type="match status" value="1"/>
</dbReference>
<comment type="caution">
    <text evidence="2">The sequence shown here is derived from an EMBL/GenBank/DDBJ whole genome shotgun (WGS) entry which is preliminary data.</text>
</comment>
<sequence length="287" mass="32150">MPKLSIIIPTRDRPQLLPRAVQSALSQTMTDLEVIVVDDASTQPVDLPADPRLRIIRLSTPRGGAGARNVGTEAAQGRWISYLDDDDCLLPEMAVVSLEAIAKATLPPPVGVISGIDVVDDSGKTLETRLPPPSRPRGCHFALEVLEPGKSYNTKQTLVVERDVILQIGGWDETFRSRVHTELFLRLNPVCSILGLPIVTYQLYEHPGARVSRNTKLRQESFQRLIDKHQAIFRAHPQMFANFVYDHALMSYRMGQKSQALSSVIWAIQIDPLRTMKKTIKQLVQRF</sequence>
<organism evidence="2 3">
    <name type="scientific">Chroococcidiopsis cubana SAG 39.79</name>
    <dbReference type="NCBI Taxonomy" id="388085"/>
    <lineage>
        <taxon>Bacteria</taxon>
        <taxon>Bacillati</taxon>
        <taxon>Cyanobacteriota</taxon>
        <taxon>Cyanophyceae</taxon>
        <taxon>Chroococcidiopsidales</taxon>
        <taxon>Chroococcidiopsidaceae</taxon>
        <taxon>Chroococcidiopsis</taxon>
    </lineage>
</organism>
<dbReference type="PANTHER" id="PTHR43685">
    <property type="entry name" value="GLYCOSYLTRANSFERASE"/>
    <property type="match status" value="1"/>
</dbReference>
<accession>A0AB37UFC0</accession>
<dbReference type="Proteomes" id="UP000282574">
    <property type="component" value="Unassembled WGS sequence"/>
</dbReference>
<feature type="domain" description="Glycosyltransferase 2-like" evidence="1">
    <location>
        <begin position="5"/>
        <end position="127"/>
    </location>
</feature>
<dbReference type="EMBL" id="RSCK01000045">
    <property type="protein sequence ID" value="RUT09476.1"/>
    <property type="molecule type" value="Genomic_DNA"/>
</dbReference>
<dbReference type="InterPro" id="IPR029044">
    <property type="entry name" value="Nucleotide-diphossugar_trans"/>
</dbReference>
<evidence type="ECO:0000259" key="1">
    <source>
        <dbReference type="Pfam" id="PF00535"/>
    </source>
</evidence>
<name>A0AB37UFC0_9CYAN</name>
<dbReference type="Pfam" id="PF00535">
    <property type="entry name" value="Glycos_transf_2"/>
    <property type="match status" value="1"/>
</dbReference>
<keyword evidence="3" id="KW-1185">Reference proteome</keyword>
<dbReference type="Gene3D" id="3.90.550.10">
    <property type="entry name" value="Spore Coat Polysaccharide Biosynthesis Protein SpsA, Chain A"/>
    <property type="match status" value="1"/>
</dbReference>
<proteinExistence type="predicted"/>
<keyword evidence="2" id="KW-0808">Transferase</keyword>
<reference evidence="2 3" key="1">
    <citation type="journal article" date="2019" name="Genome Biol. Evol.">
        <title>Day and night: Metabolic profiles and evolutionary relationships of six axenic non-marine cyanobacteria.</title>
        <authorList>
            <person name="Will S.E."/>
            <person name="Henke P."/>
            <person name="Boedeker C."/>
            <person name="Huang S."/>
            <person name="Brinkmann H."/>
            <person name="Rohde M."/>
            <person name="Jarek M."/>
            <person name="Friedl T."/>
            <person name="Seufert S."/>
            <person name="Schumacher M."/>
            <person name="Overmann J."/>
            <person name="Neumann-Schaal M."/>
            <person name="Petersen J."/>
        </authorList>
    </citation>
    <scope>NUCLEOTIDE SEQUENCE [LARGE SCALE GENOMIC DNA]</scope>
    <source>
        <strain evidence="2 3">SAG 39.79</strain>
    </source>
</reference>
<gene>
    <name evidence="2" type="ORF">DSM107010_44080</name>
</gene>
<dbReference type="SUPFAM" id="SSF53448">
    <property type="entry name" value="Nucleotide-diphospho-sugar transferases"/>
    <property type="match status" value="1"/>
</dbReference>
<dbReference type="CDD" id="cd00761">
    <property type="entry name" value="Glyco_tranf_GTA_type"/>
    <property type="match status" value="1"/>
</dbReference>
<evidence type="ECO:0000313" key="3">
    <source>
        <dbReference type="Proteomes" id="UP000282574"/>
    </source>
</evidence>
<dbReference type="GO" id="GO:0016740">
    <property type="term" value="F:transferase activity"/>
    <property type="evidence" value="ECO:0007669"/>
    <property type="project" value="UniProtKB-KW"/>
</dbReference>
<dbReference type="AlphaFoldDB" id="A0AB37UFC0"/>
<dbReference type="RefSeq" id="WP_015152381.1">
    <property type="nucleotide sequence ID" value="NZ_JAVKZF010000002.1"/>
</dbReference>
<dbReference type="InterPro" id="IPR050834">
    <property type="entry name" value="Glycosyltransf_2"/>
</dbReference>
<evidence type="ECO:0000313" key="2">
    <source>
        <dbReference type="EMBL" id="RUT09476.1"/>
    </source>
</evidence>
<protein>
    <submittedName>
        <fullName evidence="2">Glycosyl transferase</fullName>
    </submittedName>
</protein>